<dbReference type="SMART" id="SM00065">
    <property type="entry name" value="GAF"/>
    <property type="match status" value="1"/>
</dbReference>
<evidence type="ECO:0000256" key="4">
    <source>
        <dbReference type="ARBA" id="ARBA00022679"/>
    </source>
</evidence>
<dbReference type="InterPro" id="IPR036097">
    <property type="entry name" value="HisK_dim/P_sf"/>
</dbReference>
<dbReference type="Proteomes" id="UP000284434">
    <property type="component" value="Unassembled WGS sequence"/>
</dbReference>
<feature type="domain" description="PAS" evidence="8">
    <location>
        <begin position="436"/>
        <end position="479"/>
    </location>
</feature>
<evidence type="ECO:0000256" key="3">
    <source>
        <dbReference type="ARBA" id="ARBA00022553"/>
    </source>
</evidence>
<evidence type="ECO:0000256" key="5">
    <source>
        <dbReference type="ARBA" id="ARBA00022777"/>
    </source>
</evidence>
<dbReference type="CDD" id="cd16922">
    <property type="entry name" value="HATPase_EvgS-ArcB-TorS-like"/>
    <property type="match status" value="1"/>
</dbReference>
<feature type="domain" description="Histidine kinase" evidence="7">
    <location>
        <begin position="712"/>
        <end position="924"/>
    </location>
</feature>
<evidence type="ECO:0000256" key="2">
    <source>
        <dbReference type="ARBA" id="ARBA00012438"/>
    </source>
</evidence>
<dbReference type="InterPro" id="IPR029016">
    <property type="entry name" value="GAF-like_dom_sf"/>
</dbReference>
<dbReference type="InterPro" id="IPR003018">
    <property type="entry name" value="GAF"/>
</dbReference>
<protein>
    <recommendedName>
        <fullName evidence="2">histidine kinase</fullName>
        <ecNumber evidence="2">2.7.13.3</ecNumber>
    </recommendedName>
</protein>
<evidence type="ECO:0000313" key="14">
    <source>
        <dbReference type="Proteomes" id="UP000284434"/>
    </source>
</evidence>
<dbReference type="AlphaFoldDB" id="A0A3D4ZH02"/>
<name>A0A3D4ZH02_9BACT</name>
<sequence>MPEITLEEYELMNRILSDTRTGWWKADYRLQTYFFSKQIMELTGLPSDRLSFADFLNRIRTDFRFRIGEEIATLEQPYVYDMTFPILCPKGEIWIHIKKLHQEKNAHGDSIITGSIQIVDSPETTKSEQAAALRINNLLYQLNNISYTLLSFLQNNNTSEIINKILQDILQVFKAGRAYIIEYDSEIKTQTCTFEVVDNNIEKEQTLITDLATTDNVWWTEQIMSGHSIVLSTLDDLPEEAASEKEFLALQSIKSLIVVPLVSPQGAWGYVGIDVVEDFHQWSDEDCQWFTSLVNIINIYIELQKSRQEAQTERDYLQNLYKHMPLGYLRARILYDQQQNPVDLLFTDANLAAKKITGKSNFNGLRASSLGLDFSSNLLQLTTLSPNKDYLDDTHFVSRINKYFHFISYMTRPDEVIYLFSDITETFNTHQALDRSEKILRNIYDNLPAGIELYDKNGFLIDLNTKDMEIFGIANKETVLGVNLFENPNLPLHIIEALRRKEAITFRIKYPLSTIKNYYSSKKNGLLEIYTTATELYDSQGNLINYLLINIDNTEITQVYSQLAEFESSFSMVSKFGKIGYCRFDIWTRTGYGIPQWYYNLGEEATTPLSEIIGVYKHVHPEDRDYILKSIQQMKAGVIESFFKDLRITTAEGNKWTRINVIRNTMNDDPQKLDMICVNYDVTELKETEQRLIEAKERAEESDRLKSAFLANMSHEIRTPLNAIVGFSDLLAESDDREERFGYLKIVQENNELLLQLISDILDLSKIEAGTFKFINDRVNVYQLCNEIVRSYSIKIKNHQVKLIFDEQSPVYYITSDKNRVIQVLSNFINNALKFTSQGTITLGYELLPNHELKLYVCDTGQGIAEEKQKVIFDRFVKLNTFVQGTGLGLSICKSLVKQMGGQIGVNSKEGEGSCFWFTHPISLTQTEKKRNNPEN</sequence>
<dbReference type="InterPro" id="IPR035965">
    <property type="entry name" value="PAS-like_dom_sf"/>
</dbReference>
<evidence type="ECO:0000259" key="8">
    <source>
        <dbReference type="PROSITE" id="PS50112"/>
    </source>
</evidence>
<dbReference type="Pfam" id="PF02518">
    <property type="entry name" value="HATPase_c"/>
    <property type="match status" value="1"/>
</dbReference>
<reference evidence="10" key="3">
    <citation type="submission" date="2023-01" db="EMBL/GenBank/DDBJ databases">
        <title>Human gut microbiome strain richness.</title>
        <authorList>
            <person name="Chen-Liaw A."/>
        </authorList>
    </citation>
    <scope>NUCLEOTIDE SEQUENCE</scope>
    <source>
        <strain evidence="10">RTP21484st1_B7_RTP21484_190118</strain>
    </source>
</reference>
<dbReference type="SUPFAM" id="SSF47384">
    <property type="entry name" value="Homodimeric domain of signal transducing histidine kinase"/>
    <property type="match status" value="1"/>
</dbReference>
<dbReference type="PROSITE" id="PS50112">
    <property type="entry name" value="PAS"/>
    <property type="match status" value="1"/>
</dbReference>
<dbReference type="Pfam" id="PF00512">
    <property type="entry name" value="HisKA"/>
    <property type="match status" value="1"/>
</dbReference>
<dbReference type="CDD" id="cd00082">
    <property type="entry name" value="HisKA"/>
    <property type="match status" value="1"/>
</dbReference>
<dbReference type="RefSeq" id="WP_013612378.1">
    <property type="nucleotide sequence ID" value="NZ_JABWDG010000006.1"/>
</dbReference>
<keyword evidence="5" id="KW-0418">Kinase</keyword>
<evidence type="ECO:0000313" key="11">
    <source>
        <dbReference type="EMBL" id="RGV30359.1"/>
    </source>
</evidence>
<dbReference type="SMART" id="SM00387">
    <property type="entry name" value="HATPase_c"/>
    <property type="match status" value="1"/>
</dbReference>
<dbReference type="Proteomes" id="UP000283426">
    <property type="component" value="Unassembled WGS sequence"/>
</dbReference>
<dbReference type="EMBL" id="QRYW01000002">
    <property type="protein sequence ID" value="RGV30359.1"/>
    <property type="molecule type" value="Genomic_DNA"/>
</dbReference>
<dbReference type="Gene3D" id="3.30.450.40">
    <property type="match status" value="1"/>
</dbReference>
<dbReference type="PANTHER" id="PTHR43711">
    <property type="entry name" value="TWO-COMPONENT HISTIDINE KINASE"/>
    <property type="match status" value="1"/>
</dbReference>
<dbReference type="GO" id="GO:0000155">
    <property type="term" value="F:phosphorelay sensor kinase activity"/>
    <property type="evidence" value="ECO:0007669"/>
    <property type="project" value="InterPro"/>
</dbReference>
<keyword evidence="9" id="KW-0067">ATP-binding</keyword>
<dbReference type="InterPro" id="IPR036890">
    <property type="entry name" value="HATPase_C_sf"/>
</dbReference>
<dbReference type="InterPro" id="IPR050736">
    <property type="entry name" value="Sensor_HK_Regulatory"/>
</dbReference>
<dbReference type="EC" id="2.7.13.3" evidence="2"/>
<dbReference type="Gene3D" id="3.30.450.20">
    <property type="entry name" value="PAS domain"/>
    <property type="match status" value="1"/>
</dbReference>
<dbReference type="PANTHER" id="PTHR43711:SF31">
    <property type="entry name" value="HISTIDINE KINASE"/>
    <property type="match status" value="1"/>
</dbReference>
<dbReference type="InterPro" id="IPR003661">
    <property type="entry name" value="HisK_dim/P_dom"/>
</dbReference>
<keyword evidence="4" id="KW-0808">Transferase</keyword>
<dbReference type="SMART" id="SM00388">
    <property type="entry name" value="HisKA"/>
    <property type="match status" value="1"/>
</dbReference>
<organism evidence="12 14">
    <name type="scientific">Odoribacter splanchnicus</name>
    <dbReference type="NCBI Taxonomy" id="28118"/>
    <lineage>
        <taxon>Bacteria</taxon>
        <taxon>Pseudomonadati</taxon>
        <taxon>Bacteroidota</taxon>
        <taxon>Bacteroidia</taxon>
        <taxon>Bacteroidales</taxon>
        <taxon>Odoribacteraceae</taxon>
        <taxon>Odoribacter</taxon>
    </lineage>
</organism>
<evidence type="ECO:0000313" key="12">
    <source>
        <dbReference type="EMBL" id="RGY07762.1"/>
    </source>
</evidence>
<dbReference type="EMBL" id="QSCO01000007">
    <property type="protein sequence ID" value="RGY07762.1"/>
    <property type="molecule type" value="Genomic_DNA"/>
</dbReference>
<dbReference type="InterPro" id="IPR005467">
    <property type="entry name" value="His_kinase_dom"/>
</dbReference>
<dbReference type="EMBL" id="JAQMRD010000013">
    <property type="protein sequence ID" value="MDB9223552.1"/>
    <property type="molecule type" value="Genomic_DNA"/>
</dbReference>
<comment type="caution">
    <text evidence="12">The sequence shown here is derived from an EMBL/GenBank/DDBJ whole genome shotgun (WGS) entry which is preliminary data.</text>
</comment>
<evidence type="ECO:0000313" key="9">
    <source>
        <dbReference type="EMBL" id="MCG4962340.1"/>
    </source>
</evidence>
<dbReference type="Gene3D" id="1.10.287.130">
    <property type="match status" value="1"/>
</dbReference>
<keyword evidence="9" id="KW-0547">Nucleotide-binding</keyword>
<evidence type="ECO:0000259" key="7">
    <source>
        <dbReference type="PROSITE" id="PS50109"/>
    </source>
</evidence>
<dbReference type="InterPro" id="IPR000014">
    <property type="entry name" value="PAS"/>
</dbReference>
<dbReference type="Pfam" id="PF01590">
    <property type="entry name" value="GAF"/>
    <property type="match status" value="1"/>
</dbReference>
<comment type="catalytic activity">
    <reaction evidence="1">
        <text>ATP + protein L-histidine = ADP + protein N-phospho-L-histidine.</text>
        <dbReference type="EC" id="2.7.13.3"/>
    </reaction>
</comment>
<gene>
    <name evidence="11" type="ORF">DWW24_01415</name>
    <name evidence="12" type="ORF">DXA53_06545</name>
    <name evidence="9" type="ORF">L0P03_21220</name>
    <name evidence="10" type="ORF">PN645_11100</name>
</gene>
<keyword evidence="3" id="KW-0597">Phosphoprotein</keyword>
<keyword evidence="6" id="KW-0902">Two-component regulatory system</keyword>
<proteinExistence type="predicted"/>
<dbReference type="PRINTS" id="PR00344">
    <property type="entry name" value="BCTRLSENSOR"/>
</dbReference>
<dbReference type="GeneID" id="61275421"/>
<dbReference type="PROSITE" id="PS50109">
    <property type="entry name" value="HIS_KIN"/>
    <property type="match status" value="1"/>
</dbReference>
<dbReference type="InterPro" id="IPR004358">
    <property type="entry name" value="Sig_transdc_His_kin-like_C"/>
</dbReference>
<dbReference type="Proteomes" id="UP001212263">
    <property type="component" value="Unassembled WGS sequence"/>
</dbReference>
<evidence type="ECO:0000313" key="13">
    <source>
        <dbReference type="Proteomes" id="UP000283426"/>
    </source>
</evidence>
<evidence type="ECO:0000256" key="6">
    <source>
        <dbReference type="ARBA" id="ARBA00023012"/>
    </source>
</evidence>
<dbReference type="SUPFAM" id="SSF55781">
    <property type="entry name" value="GAF domain-like"/>
    <property type="match status" value="1"/>
</dbReference>
<dbReference type="NCBIfam" id="TIGR00229">
    <property type="entry name" value="sensory_box"/>
    <property type="match status" value="1"/>
</dbReference>
<dbReference type="GO" id="GO:0005524">
    <property type="term" value="F:ATP binding"/>
    <property type="evidence" value="ECO:0007669"/>
    <property type="project" value="UniProtKB-KW"/>
</dbReference>
<evidence type="ECO:0000313" key="10">
    <source>
        <dbReference type="EMBL" id="MDB9223552.1"/>
    </source>
</evidence>
<evidence type="ECO:0000256" key="1">
    <source>
        <dbReference type="ARBA" id="ARBA00000085"/>
    </source>
</evidence>
<dbReference type="SUPFAM" id="SSF55785">
    <property type="entry name" value="PYP-like sensor domain (PAS domain)"/>
    <property type="match status" value="2"/>
</dbReference>
<dbReference type="SUPFAM" id="SSF55874">
    <property type="entry name" value="ATPase domain of HSP90 chaperone/DNA topoisomerase II/histidine kinase"/>
    <property type="match status" value="1"/>
</dbReference>
<dbReference type="Proteomes" id="UP001199750">
    <property type="component" value="Unassembled WGS sequence"/>
</dbReference>
<dbReference type="Gene3D" id="3.30.565.10">
    <property type="entry name" value="Histidine kinase-like ATPase, C-terminal domain"/>
    <property type="match status" value="1"/>
</dbReference>
<dbReference type="OMA" id="VYSKMHP"/>
<reference evidence="9" key="2">
    <citation type="submission" date="2022-01" db="EMBL/GenBank/DDBJ databases">
        <title>Collection of gut derived symbiotic bacterial strains cultured from healthy donors.</title>
        <authorList>
            <person name="Lin H."/>
            <person name="Kohout C."/>
            <person name="Waligurski E."/>
            <person name="Pamer E.G."/>
        </authorList>
    </citation>
    <scope>NUCLEOTIDE SEQUENCE</scope>
    <source>
        <strain evidence="9">DFI.1.149</strain>
    </source>
</reference>
<dbReference type="InterPro" id="IPR003594">
    <property type="entry name" value="HATPase_dom"/>
</dbReference>
<dbReference type="EMBL" id="JAKNDN010000080">
    <property type="protein sequence ID" value="MCG4962340.1"/>
    <property type="molecule type" value="Genomic_DNA"/>
</dbReference>
<reference evidence="13 14" key="1">
    <citation type="submission" date="2018-08" db="EMBL/GenBank/DDBJ databases">
        <title>A genome reference for cultivated species of the human gut microbiota.</title>
        <authorList>
            <person name="Zou Y."/>
            <person name="Xue W."/>
            <person name="Luo G."/>
        </authorList>
    </citation>
    <scope>NUCLEOTIDE SEQUENCE [LARGE SCALE GENOMIC DNA]</scope>
    <source>
        <strain evidence="11 13">AF14-6AC</strain>
        <strain evidence="12 14">OF03-11</strain>
    </source>
</reference>
<accession>A0A3D4ZH02</accession>